<organism evidence="11 12">
    <name type="scientific">Aristolochia fimbriata</name>
    <name type="common">White veined hardy Dutchman's pipe vine</name>
    <dbReference type="NCBI Taxonomy" id="158543"/>
    <lineage>
        <taxon>Eukaryota</taxon>
        <taxon>Viridiplantae</taxon>
        <taxon>Streptophyta</taxon>
        <taxon>Embryophyta</taxon>
        <taxon>Tracheophyta</taxon>
        <taxon>Spermatophyta</taxon>
        <taxon>Magnoliopsida</taxon>
        <taxon>Magnoliidae</taxon>
        <taxon>Piperales</taxon>
        <taxon>Aristolochiaceae</taxon>
        <taxon>Aristolochia</taxon>
    </lineage>
</organism>
<evidence type="ECO:0000256" key="4">
    <source>
        <dbReference type="ARBA" id="ARBA00022968"/>
    </source>
</evidence>
<comment type="similarity">
    <text evidence="2">Belongs to the PC-esterase family. TBL subfamily.</text>
</comment>
<dbReference type="InterPro" id="IPR025846">
    <property type="entry name" value="TBL_N"/>
</dbReference>
<evidence type="ECO:0000256" key="8">
    <source>
        <dbReference type="SAM" id="Phobius"/>
    </source>
</evidence>
<dbReference type="EMBL" id="JAINDJ010000003">
    <property type="protein sequence ID" value="KAG9454729.1"/>
    <property type="molecule type" value="Genomic_DNA"/>
</dbReference>
<keyword evidence="5 8" id="KW-1133">Transmembrane helix</keyword>
<evidence type="ECO:0000313" key="12">
    <source>
        <dbReference type="Proteomes" id="UP000825729"/>
    </source>
</evidence>
<feature type="transmembrane region" description="Helical" evidence="8">
    <location>
        <begin position="12"/>
        <end position="31"/>
    </location>
</feature>
<gene>
    <name evidence="11" type="ORF">H6P81_007633</name>
</gene>
<name>A0AAV7F1Y7_ARIFI</name>
<sequence>MKGGSLIGLRSKHFLFTIFALVCTTIFLWSWERNPIPDNQFQILTSEDSDESGERGSTTTERNQVFSKPNEEEDSPDTGGVTQTKVDQLSLDDRNGEVLLKVPENERNPVSSKPNEEEDSPDVVGVTQAKVDQLSLDDRSGKVLLKAPENERNQGFSKPNEEDATDAGRETEKKLDPPSPDDSSREVLLKTPNVGDTQVIHSRDDPSIAPVGSTTITAPEDQQQEGCNFAQGRWVHDDRRPLYSGFGCRQWLSDMWACRLSQRTDFAYEKFRWQPFKCTMPEFEGSSFLRRMRNKTIALVGDSLGRQQFQSLMCMVTGGKEDLEVQDVGKEYGLVKARGAIRPDGWVYRFPRTNTTILYYWSASLCELEPLNISNPKTDYAMHLDRPATFIRKYLDRFDVLLLNTGHHWNRGKLVGNRWIMYVNGKPNEDRYIAQIGNAKNLTIHSVVRWLDSQLPQHPKLKVFLRTIAPRHFVNGDWNTGGSCDNTVPLAGGSEVVQEKSADPIAEAAVKGTRVKLLDITAISQLRDECHISKYSAKAADGVHDCLHWCLPGVPDTWNELLAAQI</sequence>
<dbReference type="GO" id="GO:0016413">
    <property type="term" value="F:O-acetyltransferase activity"/>
    <property type="evidence" value="ECO:0007669"/>
    <property type="project" value="InterPro"/>
</dbReference>
<reference evidence="11 12" key="1">
    <citation type="submission" date="2021-07" db="EMBL/GenBank/DDBJ databases">
        <title>The Aristolochia fimbriata genome: insights into angiosperm evolution, floral development and chemical biosynthesis.</title>
        <authorList>
            <person name="Jiao Y."/>
        </authorList>
    </citation>
    <scope>NUCLEOTIDE SEQUENCE [LARGE SCALE GENOMIC DNA]</scope>
    <source>
        <strain evidence="11">IBCAS-2021</strain>
        <tissue evidence="11">Leaf</tissue>
    </source>
</reference>
<feature type="region of interest" description="Disordered" evidence="7">
    <location>
        <begin position="46"/>
        <end position="210"/>
    </location>
</feature>
<feature type="domain" description="Trichome birefringence-like C-terminal" evidence="9">
    <location>
        <begin position="280"/>
        <end position="564"/>
    </location>
</feature>
<dbReference type="Proteomes" id="UP000825729">
    <property type="component" value="Unassembled WGS sequence"/>
</dbReference>
<evidence type="ECO:0000256" key="3">
    <source>
        <dbReference type="ARBA" id="ARBA00022692"/>
    </source>
</evidence>
<keyword evidence="6 8" id="KW-0472">Membrane</keyword>
<comment type="subcellular location">
    <subcellularLocation>
        <location evidence="1">Membrane</location>
        <topology evidence="1">Single-pass membrane protein</topology>
    </subcellularLocation>
</comment>
<dbReference type="PANTHER" id="PTHR32285:SF333">
    <property type="entry name" value="PROTEIN TRICHOME BIREFRINGENCE-LIKE 16"/>
    <property type="match status" value="1"/>
</dbReference>
<dbReference type="InterPro" id="IPR029962">
    <property type="entry name" value="TBL"/>
</dbReference>
<dbReference type="GO" id="GO:0005794">
    <property type="term" value="C:Golgi apparatus"/>
    <property type="evidence" value="ECO:0007669"/>
    <property type="project" value="TreeGrafter"/>
</dbReference>
<dbReference type="InterPro" id="IPR026057">
    <property type="entry name" value="TBL_C"/>
</dbReference>
<dbReference type="PANTHER" id="PTHR32285">
    <property type="entry name" value="PROTEIN TRICHOME BIREFRINGENCE-LIKE 9-RELATED"/>
    <property type="match status" value="1"/>
</dbReference>
<evidence type="ECO:0000256" key="2">
    <source>
        <dbReference type="ARBA" id="ARBA00007727"/>
    </source>
</evidence>
<dbReference type="Pfam" id="PF13839">
    <property type="entry name" value="PC-Esterase"/>
    <property type="match status" value="1"/>
</dbReference>
<evidence type="ECO:0000259" key="9">
    <source>
        <dbReference type="Pfam" id="PF13839"/>
    </source>
</evidence>
<dbReference type="Pfam" id="PF14416">
    <property type="entry name" value="PMR5N"/>
    <property type="match status" value="1"/>
</dbReference>
<protein>
    <recommendedName>
        <fullName evidence="13">Trichome birefringence-like N-terminal domain-containing protein</fullName>
    </recommendedName>
</protein>
<proteinExistence type="inferred from homology"/>
<keyword evidence="12" id="KW-1185">Reference proteome</keyword>
<feature type="compositionally biased region" description="Polar residues" evidence="7">
    <location>
        <begin position="58"/>
        <end position="67"/>
    </location>
</feature>
<keyword evidence="4" id="KW-0735">Signal-anchor</keyword>
<evidence type="ECO:0008006" key="13">
    <source>
        <dbReference type="Google" id="ProtNLM"/>
    </source>
</evidence>
<accession>A0AAV7F1Y7</accession>
<evidence type="ECO:0000313" key="11">
    <source>
        <dbReference type="EMBL" id="KAG9454729.1"/>
    </source>
</evidence>
<comment type="caution">
    <text evidence="11">The sequence shown here is derived from an EMBL/GenBank/DDBJ whole genome shotgun (WGS) entry which is preliminary data.</text>
</comment>
<dbReference type="AlphaFoldDB" id="A0AAV7F1Y7"/>
<evidence type="ECO:0000256" key="1">
    <source>
        <dbReference type="ARBA" id="ARBA00004167"/>
    </source>
</evidence>
<keyword evidence="3 8" id="KW-0812">Transmembrane</keyword>
<evidence type="ECO:0000256" key="6">
    <source>
        <dbReference type="ARBA" id="ARBA00023136"/>
    </source>
</evidence>
<feature type="domain" description="Trichome birefringence-like N-terminal" evidence="10">
    <location>
        <begin position="226"/>
        <end position="278"/>
    </location>
</feature>
<feature type="compositionally biased region" description="Basic and acidic residues" evidence="7">
    <location>
        <begin position="166"/>
        <end position="188"/>
    </location>
</feature>
<evidence type="ECO:0000256" key="5">
    <source>
        <dbReference type="ARBA" id="ARBA00022989"/>
    </source>
</evidence>
<dbReference type="GO" id="GO:0016020">
    <property type="term" value="C:membrane"/>
    <property type="evidence" value="ECO:0007669"/>
    <property type="project" value="UniProtKB-SubCell"/>
</dbReference>
<evidence type="ECO:0000256" key="7">
    <source>
        <dbReference type="SAM" id="MobiDB-lite"/>
    </source>
</evidence>
<evidence type="ECO:0000259" key="10">
    <source>
        <dbReference type="Pfam" id="PF14416"/>
    </source>
</evidence>